<reference evidence="2" key="1">
    <citation type="submission" date="2023-10" db="EMBL/GenBank/DDBJ databases">
        <authorList>
            <person name="Chen Y."/>
            <person name="Shah S."/>
            <person name="Dougan E. K."/>
            <person name="Thang M."/>
            <person name="Chan C."/>
        </authorList>
    </citation>
    <scope>NUCLEOTIDE SEQUENCE [LARGE SCALE GENOMIC DNA]</scope>
</reference>
<feature type="region of interest" description="Disordered" evidence="1">
    <location>
        <begin position="213"/>
        <end position="235"/>
    </location>
</feature>
<evidence type="ECO:0000313" key="2">
    <source>
        <dbReference type="EMBL" id="CAK0801488.1"/>
    </source>
</evidence>
<feature type="region of interest" description="Disordered" evidence="1">
    <location>
        <begin position="335"/>
        <end position="357"/>
    </location>
</feature>
<gene>
    <name evidence="2" type="ORF">PCOR1329_LOCUS9348</name>
</gene>
<evidence type="ECO:0000313" key="3">
    <source>
        <dbReference type="Proteomes" id="UP001189429"/>
    </source>
</evidence>
<feature type="non-terminal residue" evidence="2">
    <location>
        <position position="357"/>
    </location>
</feature>
<name>A0ABN9QDX6_9DINO</name>
<comment type="caution">
    <text evidence="2">The sequence shown here is derived from an EMBL/GenBank/DDBJ whole genome shotgun (WGS) entry which is preliminary data.</text>
</comment>
<accession>A0ABN9QDX6</accession>
<dbReference type="Proteomes" id="UP001189429">
    <property type="component" value="Unassembled WGS sequence"/>
</dbReference>
<evidence type="ECO:0000256" key="1">
    <source>
        <dbReference type="SAM" id="MobiDB-lite"/>
    </source>
</evidence>
<proteinExistence type="predicted"/>
<feature type="region of interest" description="Disordered" evidence="1">
    <location>
        <begin position="142"/>
        <end position="198"/>
    </location>
</feature>
<organism evidence="2 3">
    <name type="scientific">Prorocentrum cordatum</name>
    <dbReference type="NCBI Taxonomy" id="2364126"/>
    <lineage>
        <taxon>Eukaryota</taxon>
        <taxon>Sar</taxon>
        <taxon>Alveolata</taxon>
        <taxon>Dinophyceae</taxon>
        <taxon>Prorocentrales</taxon>
        <taxon>Prorocentraceae</taxon>
        <taxon>Prorocentrum</taxon>
    </lineage>
</organism>
<sequence>MMKRPAAAHTAAPPQKRRVAFDQSIDVVPVLREHIKSAALLPYREELKGVMDLDKLRANKQLIGNLPGCMPQTYLYKQLETFATEKEDQWHLAGELPGWCDKMAKRIRAMRSDVGQMISKAKKDQKKPAQWLKTYMEIIADSTFSDADGEPAEPDEGGDDDDEVPADGDGEQDEPGDEPADAEGEDAPKEGDNSNYTFEWDDDMKACYRANLESGKKDRSGPPYAPDGAGAEDQAAVKWSDGMVWSVPTLSVQDLQGGAKSSNISLRVDGPDVGGITYVQERKNNADFVLLIRARDAGGKEIQVTSLIWSHAAETDQTYVLDQMHAIAKDYADGKLNKETATQRKKDLDTEITQRKK</sequence>
<keyword evidence="3" id="KW-1185">Reference proteome</keyword>
<dbReference type="EMBL" id="CAUYUJ010002594">
    <property type="protein sequence ID" value="CAK0801488.1"/>
    <property type="molecule type" value="Genomic_DNA"/>
</dbReference>
<feature type="compositionally biased region" description="Acidic residues" evidence="1">
    <location>
        <begin position="147"/>
        <end position="185"/>
    </location>
</feature>
<protein>
    <submittedName>
        <fullName evidence="2">Uncharacterized protein</fullName>
    </submittedName>
</protein>